<dbReference type="PANTHER" id="PTHR42983:SF1">
    <property type="entry name" value="IRON-MOLYBDENUM PROTEIN"/>
    <property type="match status" value="1"/>
</dbReference>
<evidence type="ECO:0000259" key="2">
    <source>
        <dbReference type="Pfam" id="PF02579"/>
    </source>
</evidence>
<reference evidence="4" key="1">
    <citation type="submission" date="2017-09" db="EMBL/GenBank/DDBJ databases">
        <authorList>
            <person name="Regsiter A."/>
            <person name="William W."/>
        </authorList>
    </citation>
    <scope>NUCLEOTIDE SEQUENCE [LARGE SCALE GENOMIC DNA]</scope>
    <source>
        <strain evidence="4">500-1</strain>
    </source>
</reference>
<proteinExistence type="predicted"/>
<gene>
    <name evidence="3" type="ORF">DPRO_1909</name>
</gene>
<organism evidence="3 4">
    <name type="scientific">Pseudodesulfovibrio profundus</name>
    <dbReference type="NCBI Taxonomy" id="57320"/>
    <lineage>
        <taxon>Bacteria</taxon>
        <taxon>Pseudomonadati</taxon>
        <taxon>Thermodesulfobacteriota</taxon>
        <taxon>Desulfovibrionia</taxon>
        <taxon>Desulfovibrionales</taxon>
        <taxon>Desulfovibrionaceae</taxon>
    </lineage>
</organism>
<keyword evidence="4" id="KW-1185">Reference proteome</keyword>
<evidence type="ECO:0000256" key="1">
    <source>
        <dbReference type="SAM" id="MobiDB-lite"/>
    </source>
</evidence>
<accession>A0A2C8F8P7</accession>
<feature type="region of interest" description="Disordered" evidence="1">
    <location>
        <begin position="1"/>
        <end position="20"/>
    </location>
</feature>
<dbReference type="Pfam" id="PF02579">
    <property type="entry name" value="Nitro_FeMo-Co"/>
    <property type="match status" value="1"/>
</dbReference>
<sequence length="125" mass="12697">MEAKKVAVSSEGPTLGDRVDPRFGRAGGFAVVDLETMEVEYVDNGTSQTMAQGAGIQAAENVANAGAQVLLSGYVGPKAFAALEAAGIAVGQDVDGMTVGEAVQKFRNGEIPMAEGPNRQAGGRA</sequence>
<dbReference type="SUPFAM" id="SSF53146">
    <property type="entry name" value="Nitrogenase accessory factor-like"/>
    <property type="match status" value="1"/>
</dbReference>
<dbReference type="AlphaFoldDB" id="A0A2C8F8P7"/>
<feature type="domain" description="Dinitrogenase iron-molybdenum cofactor biosynthesis" evidence="2">
    <location>
        <begin position="16"/>
        <end position="107"/>
    </location>
</feature>
<dbReference type="PANTHER" id="PTHR42983">
    <property type="entry name" value="DINITROGENASE IRON-MOLYBDENUM COFACTOR PROTEIN-RELATED"/>
    <property type="match status" value="1"/>
</dbReference>
<evidence type="ECO:0000313" key="3">
    <source>
        <dbReference type="EMBL" id="SOB58811.1"/>
    </source>
</evidence>
<name>A0A2C8F8P7_9BACT</name>
<evidence type="ECO:0000313" key="4">
    <source>
        <dbReference type="Proteomes" id="UP000219215"/>
    </source>
</evidence>
<dbReference type="InterPro" id="IPR003731">
    <property type="entry name" value="Di-Nase_FeMo-co_biosynth"/>
</dbReference>
<dbReference type="Gene3D" id="3.30.420.130">
    <property type="entry name" value="Dinitrogenase iron-molybdenum cofactor biosynthesis domain"/>
    <property type="match status" value="1"/>
</dbReference>
<dbReference type="EMBL" id="LT907975">
    <property type="protein sequence ID" value="SOB58811.1"/>
    <property type="molecule type" value="Genomic_DNA"/>
</dbReference>
<dbReference type="InterPro" id="IPR036105">
    <property type="entry name" value="DiNase_FeMo-co_biosyn_sf"/>
</dbReference>
<dbReference type="KEGG" id="pprf:DPRO_1909"/>
<protein>
    <submittedName>
        <fullName evidence="3">Dinitrogenase iron-molybdenum cofactor biosynthesis protein</fullName>
    </submittedName>
</protein>
<dbReference type="Proteomes" id="UP000219215">
    <property type="component" value="Chromosome DPRO"/>
</dbReference>